<proteinExistence type="predicted"/>
<dbReference type="GO" id="GO:0046872">
    <property type="term" value="F:metal ion binding"/>
    <property type="evidence" value="ECO:0007669"/>
    <property type="project" value="UniProtKB-KW"/>
</dbReference>
<dbReference type="InterPro" id="IPR036226">
    <property type="entry name" value="LipOase_C_sf"/>
</dbReference>
<dbReference type="PRINTS" id="PR00087">
    <property type="entry name" value="LIPOXYGENASE"/>
</dbReference>
<dbReference type="RefSeq" id="WP_052557921.1">
    <property type="nucleotide sequence ID" value="NZ_JMCC02000136.1"/>
</dbReference>
<dbReference type="SUPFAM" id="SSF48484">
    <property type="entry name" value="Lipoxigenase"/>
    <property type="match status" value="1"/>
</dbReference>
<dbReference type="AlphaFoldDB" id="A0A0C2CRS9"/>
<dbReference type="InterPro" id="IPR013819">
    <property type="entry name" value="LipOase_C"/>
</dbReference>
<dbReference type="PANTHER" id="PTHR11771">
    <property type="entry name" value="LIPOXYGENASE"/>
    <property type="match status" value="1"/>
</dbReference>
<keyword evidence="2" id="KW-0560">Oxidoreductase</keyword>
<feature type="domain" description="Lipoxygenase" evidence="3">
    <location>
        <begin position="232"/>
        <end position="713"/>
    </location>
</feature>
<dbReference type="EMBL" id="JMCC02000136">
    <property type="protein sequence ID" value="KIG12340.1"/>
    <property type="molecule type" value="Genomic_DNA"/>
</dbReference>
<dbReference type="Gene3D" id="3.10.450.60">
    <property type="match status" value="1"/>
</dbReference>
<dbReference type="Pfam" id="PF00305">
    <property type="entry name" value="Lipoxygenase"/>
    <property type="match status" value="1"/>
</dbReference>
<name>A0A0C2CRS9_9BACT</name>
<organism evidence="4 5">
    <name type="scientific">Enhygromyxa salina</name>
    <dbReference type="NCBI Taxonomy" id="215803"/>
    <lineage>
        <taxon>Bacteria</taxon>
        <taxon>Pseudomonadati</taxon>
        <taxon>Myxococcota</taxon>
        <taxon>Polyangia</taxon>
        <taxon>Nannocystales</taxon>
        <taxon>Nannocystaceae</taxon>
        <taxon>Enhygromyxa</taxon>
    </lineage>
</organism>
<dbReference type="InterPro" id="IPR000907">
    <property type="entry name" value="LipOase"/>
</dbReference>
<sequence length="713" mass="79544">MDKLKPLPSLPQTNSKADKLERAFQVRVARTSYNYTTSYPNLDPMPISADVPKGESFSAAYDEKILGVFHALVDNFIAVVEDFISKEVADELNAGIGAGLSEFRTMLAAFEDKKFGVHVVEEMEDVRALLRSAGSIIDGVEHALLGLAKLPGDFAAVLSGIKRTFHAMELQGGAAFLRFGLYDLISPENRSQLFTPQSYAEYLSLFQTLARPQTVLVEPQAWMKLGPDEHPWQQDWFFGYQQIGGYNTTMLRGVTAGGGTQGGVSLAELQQKFPITDGLFQSVIGDSSLTLQQAATANLLYVVDYKLLEGVPSNVVFGQQRYHGAPIALFYWNRQPPPGYPPLSEGVQGVMQPVAIQLEQTPDPRSAPIFTPKHGNKWEVAKYFVQSACAIEHETVAHLGSCHLMIEPMILAAHRQFSLNHPLLVLLIPHFRFTLAINSDALDSLVVPGGVIEANLAPTIEGSMTMVRNAHLEWRFDEQMPKQLFARRAVTANSLPDFPFRDDTLLLWEAIHRFVEKYVGLYYTSEQDLLDDYELQAWVTEMTAPDRAFVRGMDGLVNVGSDEAPEYQIQSINYLVDVITHIIYIAGPLHASLNYAQYPMMSYGPSVSGIASQPPPTADSPDEDPIKWMPPLEIGLYQVSFTYLLSNVQYDTLGVYDTNPREPYFVDLRADQAAIEMSSELLLAELKIRDRNRWRPIPYLFQLPSRVPNSISI</sequence>
<gene>
    <name evidence="4" type="ORF">DB30_01572</name>
</gene>
<dbReference type="GO" id="GO:0016702">
    <property type="term" value="F:oxidoreductase activity, acting on single donors with incorporation of molecular oxygen, incorporation of two atoms of oxygen"/>
    <property type="evidence" value="ECO:0007669"/>
    <property type="project" value="InterPro"/>
</dbReference>
<evidence type="ECO:0000256" key="1">
    <source>
        <dbReference type="ARBA" id="ARBA00022723"/>
    </source>
</evidence>
<accession>A0A0C2CRS9</accession>
<dbReference type="Proteomes" id="UP000031599">
    <property type="component" value="Unassembled WGS sequence"/>
</dbReference>
<dbReference type="Gene3D" id="1.20.245.10">
    <property type="entry name" value="Lipoxygenase-1, Domain 5"/>
    <property type="match status" value="1"/>
</dbReference>
<dbReference type="GO" id="GO:0034440">
    <property type="term" value="P:lipid oxidation"/>
    <property type="evidence" value="ECO:0007669"/>
    <property type="project" value="InterPro"/>
</dbReference>
<dbReference type="PROSITE" id="PS51393">
    <property type="entry name" value="LIPOXYGENASE_3"/>
    <property type="match status" value="1"/>
</dbReference>
<reference evidence="4 5" key="1">
    <citation type="submission" date="2014-12" db="EMBL/GenBank/DDBJ databases">
        <title>Genome assembly of Enhygromyxa salina DSM 15201.</title>
        <authorList>
            <person name="Sharma G."/>
            <person name="Subramanian S."/>
        </authorList>
    </citation>
    <scope>NUCLEOTIDE SEQUENCE [LARGE SCALE GENOMIC DNA]</scope>
    <source>
        <strain evidence="4 5">DSM 15201</strain>
    </source>
</reference>
<protein>
    <submittedName>
        <fullName evidence="4">Arachidonate 15-lipoxygenase</fullName>
    </submittedName>
</protein>
<keyword evidence="1" id="KW-0479">Metal-binding</keyword>
<evidence type="ECO:0000313" key="5">
    <source>
        <dbReference type="Proteomes" id="UP000031599"/>
    </source>
</evidence>
<evidence type="ECO:0000259" key="3">
    <source>
        <dbReference type="PROSITE" id="PS51393"/>
    </source>
</evidence>
<comment type="caution">
    <text evidence="4">The sequence shown here is derived from an EMBL/GenBank/DDBJ whole genome shotgun (WGS) entry which is preliminary data.</text>
</comment>
<evidence type="ECO:0000256" key="2">
    <source>
        <dbReference type="ARBA" id="ARBA00023002"/>
    </source>
</evidence>
<evidence type="ECO:0000313" key="4">
    <source>
        <dbReference type="EMBL" id="KIG12340.1"/>
    </source>
</evidence>